<feature type="transmembrane region" description="Helical" evidence="5">
    <location>
        <begin position="6"/>
        <end position="25"/>
    </location>
</feature>
<gene>
    <name evidence="6" type="ORF">JCM17845_17770</name>
</gene>
<dbReference type="Proteomes" id="UP000325187">
    <property type="component" value="Unassembled WGS sequence"/>
</dbReference>
<keyword evidence="2 5" id="KW-0812">Transmembrane</keyword>
<accession>A0A5A7N0H7</accession>
<feature type="transmembrane region" description="Helical" evidence="5">
    <location>
        <begin position="69"/>
        <end position="93"/>
    </location>
</feature>
<feature type="transmembrane region" description="Helical" evidence="5">
    <location>
        <begin position="105"/>
        <end position="125"/>
    </location>
</feature>
<proteinExistence type="predicted"/>
<dbReference type="RefSeq" id="WP_210432475.1">
    <property type="nucleotide sequence ID" value="NZ_BKCM01000008.1"/>
</dbReference>
<dbReference type="EMBL" id="BKCM01000008">
    <property type="protein sequence ID" value="GER01154.1"/>
    <property type="molecule type" value="Genomic_DNA"/>
</dbReference>
<evidence type="ECO:0000256" key="1">
    <source>
        <dbReference type="ARBA" id="ARBA00004141"/>
    </source>
</evidence>
<dbReference type="InterPro" id="IPR052719">
    <property type="entry name" value="CvpA-like"/>
</dbReference>
<feature type="transmembrane region" description="Helical" evidence="5">
    <location>
        <begin position="32"/>
        <end position="49"/>
    </location>
</feature>
<evidence type="ECO:0000256" key="5">
    <source>
        <dbReference type="SAM" id="Phobius"/>
    </source>
</evidence>
<dbReference type="GO" id="GO:0016020">
    <property type="term" value="C:membrane"/>
    <property type="evidence" value="ECO:0007669"/>
    <property type="project" value="UniProtKB-SubCell"/>
</dbReference>
<comment type="caution">
    <text evidence="6">The sequence shown here is derived from an EMBL/GenBank/DDBJ whole genome shotgun (WGS) entry which is preliminary data.</text>
</comment>
<dbReference type="InterPro" id="IPR003825">
    <property type="entry name" value="Colicin-V_CvpA"/>
</dbReference>
<evidence type="ECO:0008006" key="8">
    <source>
        <dbReference type="Google" id="ProtNLM"/>
    </source>
</evidence>
<dbReference type="PANTHER" id="PTHR36926">
    <property type="entry name" value="COLICIN V PRODUCTION PROTEIN"/>
    <property type="match status" value="1"/>
</dbReference>
<dbReference type="Pfam" id="PF02674">
    <property type="entry name" value="Colicin_V"/>
    <property type="match status" value="1"/>
</dbReference>
<keyword evidence="4 5" id="KW-0472">Membrane</keyword>
<keyword evidence="3 5" id="KW-1133">Transmembrane helix</keyword>
<reference evidence="6 7" key="1">
    <citation type="submission" date="2019-09" db="EMBL/GenBank/DDBJ databases">
        <title>NBRP : Genome information of microbial organism related human and environment.</title>
        <authorList>
            <person name="Hattori M."/>
            <person name="Oshima K."/>
            <person name="Inaba H."/>
            <person name="Suda W."/>
            <person name="Sakamoto M."/>
            <person name="Iino T."/>
            <person name="Kitahara M."/>
            <person name="Oshida Y."/>
            <person name="Iida T."/>
            <person name="Kudo T."/>
            <person name="Itoh T."/>
            <person name="Ohkuma M."/>
        </authorList>
    </citation>
    <scope>NUCLEOTIDE SEQUENCE [LARGE SCALE GENOMIC DNA]</scope>
    <source>
        <strain evidence="6 7">Mie-1</strain>
    </source>
</reference>
<evidence type="ECO:0000256" key="2">
    <source>
        <dbReference type="ARBA" id="ARBA00022692"/>
    </source>
</evidence>
<dbReference type="PANTHER" id="PTHR36926:SF1">
    <property type="entry name" value="COLICIN V PRODUCTION PROTEIN"/>
    <property type="match status" value="1"/>
</dbReference>
<evidence type="ECO:0000256" key="3">
    <source>
        <dbReference type="ARBA" id="ARBA00022989"/>
    </source>
</evidence>
<evidence type="ECO:0000313" key="6">
    <source>
        <dbReference type="EMBL" id="GER01154.1"/>
    </source>
</evidence>
<protein>
    <recommendedName>
        <fullName evidence="8">CvpA family protein</fullName>
    </recommendedName>
</protein>
<organism evidence="6 7">
    <name type="scientific">Iodidimonas gelatinilytica</name>
    <dbReference type="NCBI Taxonomy" id="1236966"/>
    <lineage>
        <taxon>Bacteria</taxon>
        <taxon>Pseudomonadati</taxon>
        <taxon>Pseudomonadota</taxon>
        <taxon>Alphaproteobacteria</taxon>
        <taxon>Iodidimonadales</taxon>
        <taxon>Iodidimonadaceae</taxon>
        <taxon>Iodidimonas</taxon>
    </lineage>
</organism>
<evidence type="ECO:0000256" key="4">
    <source>
        <dbReference type="ARBA" id="ARBA00023136"/>
    </source>
</evidence>
<name>A0A5A7N0H7_9PROT</name>
<dbReference type="GO" id="GO:0009403">
    <property type="term" value="P:toxin biosynthetic process"/>
    <property type="evidence" value="ECO:0007669"/>
    <property type="project" value="InterPro"/>
</dbReference>
<sequence>MSESLTAFDVIVLLFVSGTVLYAVFRGFTTMLLTVAAWFGAVLITLYGMPYASGFARDWITPATLADFIALPLLFIVSLVLLKLIAGFIGSKVRSGPAGFLDRSLGAALGLFLGAVLVSATYLFFSSVVGEKRYPQWVQEARLKPLVAYGASMLAKTGPDIFRAVKDDPTGDALLDQMRESYDQSKDRLRDAAEPAYEEAQRRLMNQKFEELLKTKEQNEEDGGD</sequence>
<keyword evidence="7" id="KW-1185">Reference proteome</keyword>
<dbReference type="AlphaFoldDB" id="A0A5A7N0H7"/>
<comment type="subcellular location">
    <subcellularLocation>
        <location evidence="1">Membrane</location>
        <topology evidence="1">Multi-pass membrane protein</topology>
    </subcellularLocation>
</comment>
<evidence type="ECO:0000313" key="7">
    <source>
        <dbReference type="Proteomes" id="UP000325187"/>
    </source>
</evidence>